<dbReference type="EMBL" id="CH408032">
    <property type="protein sequence ID" value="EAQ88091.1"/>
    <property type="molecule type" value="Genomic_DNA"/>
</dbReference>
<evidence type="ECO:0000313" key="10">
    <source>
        <dbReference type="EMBL" id="EAQ88091.1"/>
    </source>
</evidence>
<keyword evidence="1 7" id="KW-0547">Nucleotide-binding</keyword>
<proteinExistence type="predicted"/>
<dbReference type="GO" id="GO:0047710">
    <property type="term" value="F:bis(5'-adenosyl)-triphosphatase activity"/>
    <property type="evidence" value="ECO:0007669"/>
    <property type="project" value="UniProtKB-UniRule"/>
</dbReference>
<feature type="active site" description="Tele-AMP-histidine intermediate" evidence="3">
    <location>
        <position position="152"/>
    </location>
</feature>
<accession>Q2H0I6</accession>
<dbReference type="FunCoup" id="Q2H0I6">
    <property type="interactions" value="145"/>
</dbReference>
<dbReference type="PANTHER" id="PTHR46243:SF1">
    <property type="entry name" value="BIS(5'-ADENOSYL)-TRIPHOSPHATASE"/>
    <property type="match status" value="1"/>
</dbReference>
<feature type="compositionally biased region" description="Low complexity" evidence="8">
    <location>
        <begin position="101"/>
        <end position="126"/>
    </location>
</feature>
<organism evidence="10 11">
    <name type="scientific">Chaetomium globosum (strain ATCC 6205 / CBS 148.51 / DSM 1962 / NBRC 6347 / NRRL 1970)</name>
    <name type="common">Soil fungus</name>
    <dbReference type="NCBI Taxonomy" id="306901"/>
    <lineage>
        <taxon>Eukaryota</taxon>
        <taxon>Fungi</taxon>
        <taxon>Dikarya</taxon>
        <taxon>Ascomycota</taxon>
        <taxon>Pezizomycotina</taxon>
        <taxon>Sordariomycetes</taxon>
        <taxon>Sordariomycetidae</taxon>
        <taxon>Sordariales</taxon>
        <taxon>Chaetomiaceae</taxon>
        <taxon>Chaetomium</taxon>
    </lineage>
</organism>
<dbReference type="PANTHER" id="PTHR46243">
    <property type="entry name" value="BIS(5'-ADENOSYL)-TRIPHOSPHATASE"/>
    <property type="match status" value="1"/>
</dbReference>
<dbReference type="STRING" id="306901.Q2H0I6"/>
<comment type="cofactor">
    <cofactor evidence="7">
        <name>Mn(2+)</name>
        <dbReference type="ChEBI" id="CHEBI:29035"/>
    </cofactor>
</comment>
<comment type="catalytic activity">
    <reaction evidence="7">
        <text>P(1),P(3)-bis(5'-adenosyl) triphosphate + H2O = AMP + ADP + 2 H(+)</text>
        <dbReference type="Rhea" id="RHEA:13893"/>
        <dbReference type="ChEBI" id="CHEBI:15377"/>
        <dbReference type="ChEBI" id="CHEBI:15378"/>
        <dbReference type="ChEBI" id="CHEBI:58529"/>
        <dbReference type="ChEBI" id="CHEBI:456215"/>
        <dbReference type="ChEBI" id="CHEBI:456216"/>
        <dbReference type="EC" id="3.6.1.29"/>
    </reaction>
</comment>
<dbReference type="CDD" id="cd01275">
    <property type="entry name" value="FHIT"/>
    <property type="match status" value="1"/>
</dbReference>
<evidence type="ECO:0000256" key="3">
    <source>
        <dbReference type="PIRSR" id="PIRSR639383-1"/>
    </source>
</evidence>
<feature type="binding site" evidence="4">
    <location>
        <begin position="145"/>
        <end position="148"/>
    </location>
    <ligand>
        <name>substrate</name>
    </ligand>
</feature>
<feature type="region of interest" description="Disordered" evidence="8">
    <location>
        <begin position="1"/>
        <end position="20"/>
    </location>
</feature>
<keyword evidence="2 7" id="KW-0378">Hydrolase</keyword>
<dbReference type="InterPro" id="IPR019808">
    <property type="entry name" value="Histidine_triad_CS"/>
</dbReference>
<dbReference type="HOGENOM" id="CLU_056776_7_0_1"/>
<feature type="compositionally biased region" description="Basic and acidic residues" evidence="8">
    <location>
        <begin position="190"/>
        <end position="201"/>
    </location>
</feature>
<dbReference type="PROSITE" id="PS51084">
    <property type="entry name" value="HIT_2"/>
    <property type="match status" value="1"/>
</dbReference>
<evidence type="ECO:0000259" key="9">
    <source>
        <dbReference type="PROSITE" id="PS51084"/>
    </source>
</evidence>
<feature type="short sequence motif" description="Histidine triad motif" evidence="6">
    <location>
        <begin position="150"/>
        <end position="154"/>
    </location>
</feature>
<evidence type="ECO:0000256" key="5">
    <source>
        <dbReference type="PIRSR" id="PIRSR639383-3"/>
    </source>
</evidence>
<dbReference type="RefSeq" id="XP_001223924.1">
    <property type="nucleotide sequence ID" value="XM_001223923.1"/>
</dbReference>
<feature type="binding site" evidence="4">
    <location>
        <position position="154"/>
    </location>
    <ligand>
        <name>substrate</name>
    </ligand>
</feature>
<feature type="site" description="Important for induction of apoptosis" evidence="5">
    <location>
        <position position="175"/>
    </location>
</feature>
<dbReference type="eggNOG" id="KOG3379">
    <property type="taxonomic scope" value="Eukaryota"/>
</dbReference>
<dbReference type="InterPro" id="IPR011146">
    <property type="entry name" value="HIT-like"/>
</dbReference>
<evidence type="ECO:0000256" key="1">
    <source>
        <dbReference type="ARBA" id="ARBA00022741"/>
    </source>
</evidence>
<reference evidence="11" key="1">
    <citation type="journal article" date="2015" name="Genome Announc.">
        <title>Draft genome sequence of the cellulolytic fungus Chaetomium globosum.</title>
        <authorList>
            <person name="Cuomo C.A."/>
            <person name="Untereiner W.A."/>
            <person name="Ma L.-J."/>
            <person name="Grabherr M."/>
            <person name="Birren B.W."/>
        </authorList>
    </citation>
    <scope>NUCLEOTIDE SEQUENCE [LARGE SCALE GENOMIC DNA]</scope>
    <source>
        <strain evidence="11">ATCC 6205 / CBS 148.51 / DSM 1962 / NBRC 6347 / NRRL 1970</strain>
    </source>
</reference>
<dbReference type="InParanoid" id="Q2H0I6"/>
<dbReference type="GO" id="GO:0000166">
    <property type="term" value="F:nucleotide binding"/>
    <property type="evidence" value="ECO:0007669"/>
    <property type="project" value="UniProtKB-KW"/>
</dbReference>
<feature type="compositionally biased region" description="Gly residues" evidence="8">
    <location>
        <begin position="203"/>
        <end position="216"/>
    </location>
</feature>
<feature type="binding site" evidence="4">
    <location>
        <position position="139"/>
    </location>
    <ligand>
        <name>substrate</name>
    </ligand>
</feature>
<dbReference type="EC" id="3.6.1.29" evidence="7"/>
<dbReference type="Proteomes" id="UP000001056">
    <property type="component" value="Unassembled WGS sequence"/>
</dbReference>
<dbReference type="InterPro" id="IPR036265">
    <property type="entry name" value="HIT-like_sf"/>
</dbReference>
<evidence type="ECO:0000256" key="8">
    <source>
        <dbReference type="SAM" id="MobiDB-lite"/>
    </source>
</evidence>
<evidence type="ECO:0000256" key="4">
    <source>
        <dbReference type="PIRSR" id="PIRSR639383-2"/>
    </source>
</evidence>
<feature type="domain" description="HIT" evidence="9">
    <location>
        <begin position="21"/>
        <end position="165"/>
    </location>
</feature>
<dbReference type="GeneID" id="4392737"/>
<gene>
    <name evidence="10" type="ORF">CHGG_04710</name>
</gene>
<feature type="region of interest" description="Disordered" evidence="8">
    <location>
        <begin position="95"/>
        <end position="126"/>
    </location>
</feature>
<dbReference type="AlphaFoldDB" id="Q2H0I6"/>
<dbReference type="OrthoDB" id="680339at2759"/>
<dbReference type="PROSITE" id="PS00892">
    <property type="entry name" value="HIT_1"/>
    <property type="match status" value="1"/>
</dbReference>
<feature type="region of interest" description="Disordered" evidence="8">
    <location>
        <begin position="190"/>
        <end position="216"/>
    </location>
</feature>
<evidence type="ECO:0000256" key="7">
    <source>
        <dbReference type="RuleBase" id="RU366076"/>
    </source>
</evidence>
<evidence type="ECO:0000256" key="6">
    <source>
        <dbReference type="PROSITE-ProRule" id="PRU00464"/>
    </source>
</evidence>
<sequence length="267" mass="28611">MSSSNTPSPAQPPAQQKQHQKPIHFGPFEVTNQVFLTTPHSFALVNLKPLLPGHVLVCPLQPHRRLTDLSAAELTDLFTAVQRVQHMLARHYFLLPPPSPTTNTTTTNTTNEATDTTTTTQSQPALPLPTAGAFNIAIQDGAEAGQTVAHVHVHVIPRIRGATAKPASTPSDAVYDQMAAEEGNVGGGLWDRRLGRGRDGGGGEDGGGEGYGFGGGVGGEREVGGVMVDGEGRPVPGGEFSPVLRMRRGWRGGCGRWRRRQRFISWY</sequence>
<evidence type="ECO:0000256" key="2">
    <source>
        <dbReference type="ARBA" id="ARBA00022801"/>
    </source>
</evidence>
<protein>
    <recommendedName>
        <fullName evidence="7">Bis(5'-adenosyl)-triphosphatase</fullName>
        <ecNumber evidence="7">3.6.1.29</ecNumber>
    </recommendedName>
</protein>
<keyword evidence="11" id="KW-1185">Reference proteome</keyword>
<dbReference type="InterPro" id="IPR039383">
    <property type="entry name" value="FHIT"/>
</dbReference>
<dbReference type="InterPro" id="IPR051884">
    <property type="entry name" value="Bis(5'-adenosyl)-TPase_reg"/>
</dbReference>
<dbReference type="Pfam" id="PF01230">
    <property type="entry name" value="HIT"/>
    <property type="match status" value="1"/>
</dbReference>
<name>Q2H0I6_CHAGB</name>
<dbReference type="SUPFAM" id="SSF54197">
    <property type="entry name" value="HIT-like"/>
    <property type="match status" value="1"/>
</dbReference>
<feature type="binding site" evidence="4">
    <location>
        <position position="46"/>
    </location>
    <ligand>
        <name>substrate</name>
    </ligand>
</feature>
<evidence type="ECO:0000313" key="11">
    <source>
        <dbReference type="Proteomes" id="UP000001056"/>
    </source>
</evidence>
<dbReference type="VEuPathDB" id="FungiDB:CHGG_04710"/>
<dbReference type="Gene3D" id="3.30.428.10">
    <property type="entry name" value="HIT-like"/>
    <property type="match status" value="1"/>
</dbReference>